<reference evidence="1" key="2">
    <citation type="journal article" date="2015" name="Fish Shellfish Immunol.">
        <title>Early steps in the European eel (Anguilla anguilla)-Vibrio vulnificus interaction in the gills: Role of the RtxA13 toxin.</title>
        <authorList>
            <person name="Callol A."/>
            <person name="Pajuelo D."/>
            <person name="Ebbesson L."/>
            <person name="Teles M."/>
            <person name="MacKenzie S."/>
            <person name="Amaro C."/>
        </authorList>
    </citation>
    <scope>NUCLEOTIDE SEQUENCE</scope>
</reference>
<dbReference type="EMBL" id="GBXM01069176">
    <property type="protein sequence ID" value="JAH39401.1"/>
    <property type="molecule type" value="Transcribed_RNA"/>
</dbReference>
<reference evidence="1" key="1">
    <citation type="submission" date="2014-11" db="EMBL/GenBank/DDBJ databases">
        <authorList>
            <person name="Amaro Gonzalez C."/>
        </authorList>
    </citation>
    <scope>NUCLEOTIDE SEQUENCE</scope>
</reference>
<proteinExistence type="predicted"/>
<protein>
    <submittedName>
        <fullName evidence="1">Uncharacterized protein</fullName>
    </submittedName>
</protein>
<organism evidence="1">
    <name type="scientific">Anguilla anguilla</name>
    <name type="common">European freshwater eel</name>
    <name type="synonym">Muraena anguilla</name>
    <dbReference type="NCBI Taxonomy" id="7936"/>
    <lineage>
        <taxon>Eukaryota</taxon>
        <taxon>Metazoa</taxon>
        <taxon>Chordata</taxon>
        <taxon>Craniata</taxon>
        <taxon>Vertebrata</taxon>
        <taxon>Euteleostomi</taxon>
        <taxon>Actinopterygii</taxon>
        <taxon>Neopterygii</taxon>
        <taxon>Teleostei</taxon>
        <taxon>Anguilliformes</taxon>
        <taxon>Anguillidae</taxon>
        <taxon>Anguilla</taxon>
    </lineage>
</organism>
<accession>A0A0E9SDP1</accession>
<sequence>MLLVRPKSPILTVFSFSTKTFRAARSRWM</sequence>
<dbReference type="AlphaFoldDB" id="A0A0E9SDP1"/>
<name>A0A0E9SDP1_ANGAN</name>
<evidence type="ECO:0000313" key="1">
    <source>
        <dbReference type="EMBL" id="JAH39401.1"/>
    </source>
</evidence>